<name>A0ABP4MFK7_9ACTN</name>
<protein>
    <submittedName>
        <fullName evidence="10">ABC transporter permease</fullName>
    </submittedName>
</protein>
<feature type="transmembrane region" description="Helical" evidence="7">
    <location>
        <begin position="267"/>
        <end position="292"/>
    </location>
</feature>
<keyword evidence="5 7" id="KW-0472">Membrane</keyword>
<feature type="transmembrane region" description="Helical" evidence="7">
    <location>
        <begin position="320"/>
        <end position="342"/>
    </location>
</feature>
<evidence type="ECO:0000256" key="6">
    <source>
        <dbReference type="ARBA" id="ARBA00038076"/>
    </source>
</evidence>
<evidence type="ECO:0000259" key="9">
    <source>
        <dbReference type="Pfam" id="PF12704"/>
    </source>
</evidence>
<comment type="caution">
    <text evidence="10">The sequence shown here is derived from an EMBL/GenBank/DDBJ whole genome shotgun (WGS) entry which is preliminary data.</text>
</comment>
<keyword evidence="4 7" id="KW-1133">Transmembrane helix</keyword>
<sequence length="390" mass="39844">MLRPADLLPLGTLGLRSRTARALLSGLGIAIGIASIVAVLGVTRSSQSHVLAQLDRLGTNLLTVASGVEQDGAEEPLPGTAAPMIGMLPAVRSVAPTARLDAVTVYRNDRVPQGRTGGLAVRACDASLLGTLDGALRTGTFLDDGRYPVTVLGAQAAAVLGIDDVADGPRVWLGGHWYTVVGILDPFPLAPEIDRSALVSFASAADLLGYDGVASRIYLRADPDHVADVAAVLHRAANPEEPSRVQVGRPSDALAAQLEVKEAGAGLFLGLGAIALLVGAIGIANVMVISVLERRTEIGLRRALGATRGHVATQFVTESLVLSTIGGVAGIAIGVVVTFAIAADHGWAVLVPPAAVWGAFAVSLTAGAVAGLYPALRAARIPPTDALRTV</sequence>
<dbReference type="Proteomes" id="UP001501470">
    <property type="component" value="Unassembled WGS sequence"/>
</dbReference>
<dbReference type="PANTHER" id="PTHR30572">
    <property type="entry name" value="MEMBRANE COMPONENT OF TRANSPORTER-RELATED"/>
    <property type="match status" value="1"/>
</dbReference>
<evidence type="ECO:0000313" key="11">
    <source>
        <dbReference type="Proteomes" id="UP001501470"/>
    </source>
</evidence>
<feature type="domain" description="ABC3 transporter permease C-terminal" evidence="8">
    <location>
        <begin position="271"/>
        <end position="383"/>
    </location>
</feature>
<dbReference type="EMBL" id="BAAAQD010000017">
    <property type="protein sequence ID" value="GAA1543412.1"/>
    <property type="molecule type" value="Genomic_DNA"/>
</dbReference>
<gene>
    <name evidence="10" type="ORF">GCM10009827_073850</name>
</gene>
<evidence type="ECO:0000256" key="7">
    <source>
        <dbReference type="SAM" id="Phobius"/>
    </source>
</evidence>
<dbReference type="InterPro" id="IPR050250">
    <property type="entry name" value="Macrolide_Exporter_MacB"/>
</dbReference>
<feature type="transmembrane region" description="Helical" evidence="7">
    <location>
        <begin position="354"/>
        <end position="373"/>
    </location>
</feature>
<keyword evidence="2" id="KW-1003">Cell membrane</keyword>
<feature type="transmembrane region" description="Helical" evidence="7">
    <location>
        <begin position="21"/>
        <end position="42"/>
    </location>
</feature>
<comment type="similarity">
    <text evidence="6">Belongs to the ABC-4 integral membrane protein family.</text>
</comment>
<evidence type="ECO:0000256" key="2">
    <source>
        <dbReference type="ARBA" id="ARBA00022475"/>
    </source>
</evidence>
<evidence type="ECO:0000256" key="3">
    <source>
        <dbReference type="ARBA" id="ARBA00022692"/>
    </source>
</evidence>
<feature type="domain" description="MacB-like periplasmic core" evidence="9">
    <location>
        <begin position="23"/>
        <end position="231"/>
    </location>
</feature>
<dbReference type="InterPro" id="IPR003838">
    <property type="entry name" value="ABC3_permease_C"/>
</dbReference>
<dbReference type="Pfam" id="PF02687">
    <property type="entry name" value="FtsX"/>
    <property type="match status" value="1"/>
</dbReference>
<evidence type="ECO:0000313" key="10">
    <source>
        <dbReference type="EMBL" id="GAA1543412.1"/>
    </source>
</evidence>
<evidence type="ECO:0000256" key="5">
    <source>
        <dbReference type="ARBA" id="ARBA00023136"/>
    </source>
</evidence>
<evidence type="ECO:0000256" key="4">
    <source>
        <dbReference type="ARBA" id="ARBA00022989"/>
    </source>
</evidence>
<keyword evidence="3 7" id="KW-0812">Transmembrane</keyword>
<dbReference type="InterPro" id="IPR025857">
    <property type="entry name" value="MacB_PCD"/>
</dbReference>
<proteinExistence type="inferred from homology"/>
<dbReference type="Pfam" id="PF12704">
    <property type="entry name" value="MacB_PCD"/>
    <property type="match status" value="1"/>
</dbReference>
<reference evidence="11" key="1">
    <citation type="journal article" date="2019" name="Int. J. Syst. Evol. Microbiol.">
        <title>The Global Catalogue of Microorganisms (GCM) 10K type strain sequencing project: providing services to taxonomists for standard genome sequencing and annotation.</title>
        <authorList>
            <consortium name="The Broad Institute Genomics Platform"/>
            <consortium name="The Broad Institute Genome Sequencing Center for Infectious Disease"/>
            <person name="Wu L."/>
            <person name="Ma J."/>
        </authorList>
    </citation>
    <scope>NUCLEOTIDE SEQUENCE [LARGE SCALE GENOMIC DNA]</scope>
    <source>
        <strain evidence="11">JCM 15933</strain>
    </source>
</reference>
<comment type="subcellular location">
    <subcellularLocation>
        <location evidence="1">Cell membrane</location>
        <topology evidence="1">Multi-pass membrane protein</topology>
    </subcellularLocation>
</comment>
<organism evidence="10 11">
    <name type="scientific">Dactylosporangium maewongense</name>
    <dbReference type="NCBI Taxonomy" id="634393"/>
    <lineage>
        <taxon>Bacteria</taxon>
        <taxon>Bacillati</taxon>
        <taxon>Actinomycetota</taxon>
        <taxon>Actinomycetes</taxon>
        <taxon>Micromonosporales</taxon>
        <taxon>Micromonosporaceae</taxon>
        <taxon>Dactylosporangium</taxon>
    </lineage>
</organism>
<evidence type="ECO:0000259" key="8">
    <source>
        <dbReference type="Pfam" id="PF02687"/>
    </source>
</evidence>
<dbReference type="PANTHER" id="PTHR30572:SF4">
    <property type="entry name" value="ABC TRANSPORTER PERMEASE YTRF"/>
    <property type="match status" value="1"/>
</dbReference>
<evidence type="ECO:0000256" key="1">
    <source>
        <dbReference type="ARBA" id="ARBA00004651"/>
    </source>
</evidence>
<keyword evidence="11" id="KW-1185">Reference proteome</keyword>
<accession>A0ABP4MFK7</accession>